<feature type="transmembrane region" description="Helical" evidence="1">
    <location>
        <begin position="37"/>
        <end position="58"/>
    </location>
</feature>
<keyword evidence="1" id="KW-1133">Transmembrane helix</keyword>
<gene>
    <name evidence="2" type="ORF">JANAI62_33970</name>
</gene>
<organism evidence="2 3">
    <name type="scientific">Jannaschia pagri</name>
    <dbReference type="NCBI Taxonomy" id="2829797"/>
    <lineage>
        <taxon>Bacteria</taxon>
        <taxon>Pseudomonadati</taxon>
        <taxon>Pseudomonadota</taxon>
        <taxon>Alphaproteobacteria</taxon>
        <taxon>Rhodobacterales</taxon>
        <taxon>Roseobacteraceae</taxon>
        <taxon>Jannaschia</taxon>
    </lineage>
</organism>
<evidence type="ECO:0000256" key="1">
    <source>
        <dbReference type="SAM" id="Phobius"/>
    </source>
</evidence>
<name>A0ABQ4NQT5_9RHOB</name>
<keyword evidence="1" id="KW-0472">Membrane</keyword>
<dbReference type="Proteomes" id="UP000786693">
    <property type="component" value="Unassembled WGS sequence"/>
</dbReference>
<reference evidence="2 3" key="1">
    <citation type="submission" date="2021-05" db="EMBL/GenBank/DDBJ databases">
        <title>Bacteria Genome sequencing.</title>
        <authorList>
            <person name="Takabe Y."/>
            <person name="Nakajima Y."/>
            <person name="Suzuki S."/>
            <person name="Shiozaki T."/>
        </authorList>
    </citation>
    <scope>NUCLEOTIDE SEQUENCE [LARGE SCALE GENOMIC DNA]</scope>
    <source>
        <strain evidence="2 3">AI_62</strain>
    </source>
</reference>
<evidence type="ECO:0000313" key="2">
    <source>
        <dbReference type="EMBL" id="GIT96774.1"/>
    </source>
</evidence>
<comment type="caution">
    <text evidence="2">The sequence shown here is derived from an EMBL/GenBank/DDBJ whole genome shotgun (WGS) entry which is preliminary data.</text>
</comment>
<keyword evidence="3" id="KW-1185">Reference proteome</keyword>
<keyword evidence="1" id="KW-0812">Transmembrane</keyword>
<dbReference type="EMBL" id="BPFH01000007">
    <property type="protein sequence ID" value="GIT96774.1"/>
    <property type="molecule type" value="Genomic_DNA"/>
</dbReference>
<accession>A0ABQ4NQT5</accession>
<proteinExistence type="predicted"/>
<protein>
    <recommendedName>
        <fullName evidence="4">PEP-CTERM protein-sorting domain-containing protein</fullName>
    </recommendedName>
</protein>
<evidence type="ECO:0000313" key="3">
    <source>
        <dbReference type="Proteomes" id="UP000786693"/>
    </source>
</evidence>
<evidence type="ECO:0008006" key="4">
    <source>
        <dbReference type="Google" id="ProtNLM"/>
    </source>
</evidence>
<dbReference type="RefSeq" id="WP_220750264.1">
    <property type="nucleotide sequence ID" value="NZ_BPFH01000007.1"/>
</dbReference>
<sequence>MKDYGPTRRETQLYLGISLVGLVILGLAVGLRGVGGIAAIEVVGIAGAFFGGTTIWAIRRLWRMR</sequence>
<feature type="transmembrane region" description="Helical" evidence="1">
    <location>
        <begin position="12"/>
        <end position="31"/>
    </location>
</feature>